<feature type="region of interest" description="Disordered" evidence="1">
    <location>
        <begin position="1"/>
        <end position="27"/>
    </location>
</feature>
<sequence length="291" mass="31253">MCAVKSRNTSRQCQKGPRPHTAAGDAGGSSPFCGIAAPSIPNSAKINKVQTPSYVGTPKTKIGWPRFYLPKVYVKSAAVSAALGVMSCCFLVELVCAAVTYCGAVPAAIAPSAWLIVYPTLGLALTCGMCVAWMRRRRNTCVRFADAALSQKPSDNIPTLKTLLVALFVVWGLCLVAGLPNWEKWAGIADTIVCCLPVAALLLLLFGFFVEEAYPRCEMWTMPADSAPTKSSVTLSQTDNNATCGALPLGTELDTPTVHPMEARGRESSEIHTLRMLYPLEMHLLDSNLQI</sequence>
<protein>
    <submittedName>
        <fullName evidence="3">Cell surface protein</fullName>
    </submittedName>
</protein>
<feature type="transmembrane region" description="Helical" evidence="2">
    <location>
        <begin position="113"/>
        <end position="134"/>
    </location>
</feature>
<name>A0A643CNX7_ANAMA</name>
<feature type="transmembrane region" description="Helical" evidence="2">
    <location>
        <begin position="185"/>
        <end position="210"/>
    </location>
</feature>
<feature type="transmembrane region" description="Helical" evidence="2">
    <location>
        <begin position="76"/>
        <end position="101"/>
    </location>
</feature>
<evidence type="ECO:0000313" key="3">
    <source>
        <dbReference type="EMBL" id="KAB0452787.1"/>
    </source>
</evidence>
<comment type="caution">
    <text evidence="3">The sequence shown here is derived from an EMBL/GenBank/DDBJ whole genome shotgun (WGS) entry which is preliminary data.</text>
</comment>
<keyword evidence="2" id="KW-0472">Membrane</keyword>
<evidence type="ECO:0000256" key="1">
    <source>
        <dbReference type="SAM" id="MobiDB-lite"/>
    </source>
</evidence>
<accession>A0A643CNX7</accession>
<feature type="transmembrane region" description="Helical" evidence="2">
    <location>
        <begin position="160"/>
        <end position="179"/>
    </location>
</feature>
<gene>
    <name evidence="3" type="ORF">FY207_00130</name>
</gene>
<feature type="compositionally biased region" description="Polar residues" evidence="1">
    <location>
        <begin position="1"/>
        <end position="13"/>
    </location>
</feature>
<dbReference type="AlphaFoldDB" id="A0A643CNX7"/>
<proteinExistence type="predicted"/>
<dbReference type="EMBL" id="VTCY01000001">
    <property type="protein sequence ID" value="KAB0452787.1"/>
    <property type="molecule type" value="Genomic_DNA"/>
</dbReference>
<keyword evidence="2" id="KW-0812">Transmembrane</keyword>
<evidence type="ECO:0000256" key="2">
    <source>
        <dbReference type="SAM" id="Phobius"/>
    </source>
</evidence>
<reference evidence="3" key="1">
    <citation type="submission" date="2019-08" db="EMBL/GenBank/DDBJ databases">
        <authorList>
            <person name="Amaro Estrada I."/>
            <person name="Quiroz Castaneda R.E."/>
            <person name="Martinez Ocampo F."/>
            <person name="Rodriguez Camarillo S.D."/>
        </authorList>
    </citation>
    <scope>NUCLEOTIDE SEQUENCE</scope>
    <source>
        <strain evidence="3">MEX-30-184-02</strain>
    </source>
</reference>
<organism evidence="3">
    <name type="scientific">Anaplasma marginale</name>
    <dbReference type="NCBI Taxonomy" id="770"/>
    <lineage>
        <taxon>Bacteria</taxon>
        <taxon>Pseudomonadati</taxon>
        <taxon>Pseudomonadota</taxon>
        <taxon>Alphaproteobacteria</taxon>
        <taxon>Rickettsiales</taxon>
        <taxon>Anaplasmataceae</taxon>
        <taxon>Anaplasma</taxon>
    </lineage>
</organism>
<keyword evidence="2" id="KW-1133">Transmembrane helix</keyword>